<keyword evidence="4" id="KW-0410">Iron transport</keyword>
<keyword evidence="9 10" id="KW-0998">Cell outer membrane</keyword>
<evidence type="ECO:0000259" key="12">
    <source>
        <dbReference type="Pfam" id="PF00593"/>
    </source>
</evidence>
<evidence type="ECO:0000256" key="2">
    <source>
        <dbReference type="ARBA" id="ARBA00022448"/>
    </source>
</evidence>
<keyword evidence="4" id="KW-0406">Ion transport</keyword>
<evidence type="ECO:0000256" key="4">
    <source>
        <dbReference type="ARBA" id="ARBA00022496"/>
    </source>
</evidence>
<comment type="similarity">
    <text evidence="10 11">Belongs to the TonB-dependent receptor family.</text>
</comment>
<keyword evidence="3 10" id="KW-1134">Transmembrane beta strand</keyword>
<keyword evidence="16" id="KW-1185">Reference proteome</keyword>
<dbReference type="NCBIfam" id="TIGR04056">
    <property type="entry name" value="OMP_RagA_SusC"/>
    <property type="match status" value="1"/>
</dbReference>
<evidence type="ECO:0000256" key="5">
    <source>
        <dbReference type="ARBA" id="ARBA00022692"/>
    </source>
</evidence>
<evidence type="ECO:0000256" key="6">
    <source>
        <dbReference type="ARBA" id="ARBA00023004"/>
    </source>
</evidence>
<dbReference type="Gene3D" id="2.60.40.1120">
    <property type="entry name" value="Carboxypeptidase-like, regulatory domain"/>
    <property type="match status" value="1"/>
</dbReference>
<evidence type="ECO:0000256" key="8">
    <source>
        <dbReference type="ARBA" id="ARBA00023136"/>
    </source>
</evidence>
<comment type="caution">
    <text evidence="15">The sequence shown here is derived from an EMBL/GenBank/DDBJ whole genome shotgun (WGS) entry which is preliminary data.</text>
</comment>
<protein>
    <submittedName>
        <fullName evidence="15">TonB-dependent receptor</fullName>
    </submittedName>
</protein>
<reference evidence="16" key="1">
    <citation type="journal article" date="2019" name="Int. J. Syst. Evol. Microbiol.">
        <title>The Global Catalogue of Microorganisms (GCM) 10K type strain sequencing project: providing services to taxonomists for standard genome sequencing and annotation.</title>
        <authorList>
            <consortium name="The Broad Institute Genomics Platform"/>
            <consortium name="The Broad Institute Genome Sequencing Center for Infectious Disease"/>
            <person name="Wu L."/>
            <person name="Ma J."/>
        </authorList>
    </citation>
    <scope>NUCLEOTIDE SEQUENCE [LARGE SCALE GENOMIC DNA]</scope>
    <source>
        <strain evidence="16">CCUG 53762</strain>
    </source>
</reference>
<keyword evidence="5 10" id="KW-0812">Transmembrane</keyword>
<dbReference type="PROSITE" id="PS52016">
    <property type="entry name" value="TONB_DEPENDENT_REC_3"/>
    <property type="match status" value="1"/>
</dbReference>
<keyword evidence="8 10" id="KW-0472">Membrane</keyword>
<evidence type="ECO:0000259" key="14">
    <source>
        <dbReference type="Pfam" id="PF07715"/>
    </source>
</evidence>
<dbReference type="InterPro" id="IPR039426">
    <property type="entry name" value="TonB-dep_rcpt-like"/>
</dbReference>
<sequence length="1123" mass="125090">MLLSTFMQVSASSFAQKVSISVRNAHLKDVFSLLRKQTGYDFLYNSADLNNSSKVSITASNEDLKDVLDKCLNDQSLTYTINKSTVLVKRKVLTTSALQLNSITGKVTDEKDEPLPGVSVRVKGVQSSTVTDANGNYKINVQKGLNVVLIFSYLGFATQEVDLGNKLTANIKLKSSNVNLDETVVVAYGTVNRSDLTGSVTAVNMEDISKAPVQNYTEALAGRIAGVQITSVEGQPGKEQSIVIRGPGTLTQDATPLYVIDGYPMENYDASAINTNDIESISVLKDASATALYGARAANGVIVIETKKGKAGKSEVTFSSTNGFNKIRKNIEVMNPYEFVKYQDEFNHAVAKVRYFNGKDLSSYESIAGVNWQDRLFVAAPLNIYNLSIRGGNLDTRYSISGAINQSEGIILNTGAKRYQGRVSIDHNLSKNIKVGVNSSYTNNNIYGVQASAAASNSATSYLFYSTWGYRPVSGRDDIDLNDMDLDDTPNENDQNTRRVNPYQTAINTYNNSVAKSLYTNAYISLSLTKELIFKSTGNISSIQRNVDNFYNSRTARGLPIPQNTMGVQASTLSLETNGWSNENTLSYSKRLNKFHRLNALIGFSSQSGNSQSRGVSIRNIPNEELGMSGYNEGTPYETISKSDGFKMASFFGRVNYNYDSKYLFTATFRADGSSKFPKHNMWGYFPSAAFAWNMSREDFLKYNSVISNSKIRLSYGETGNNRVTAQVFRPRLAFPANSSYSFNNQEPDKAAIQEGIGNQKLKWEVTRQFDIGYDLGLFKNRIELVVDLYRKTTSDLLLNAQLPLSTGYSTVYQNIGKVKNEGLEIAVNSVNYNKKLFKWSSSFNIAFNRNKILALVRDQNEMLKNNSFHFNYSSAFNISRVGESAGQFYGYEWIGNYQYEDFDEVSPGVYKLKAHISDNGDDRDKIQPGDIKYRDINEDGKITESDKVIIGRALPKHVGGIGNNISYKQFDLNVFFQWVYGNDIYNANRLVFEGNSLKLTDLNQYASYQNRWTPENQNNEYFRTGGSGPTGMHSSRVVEDGSFLRLKTLALGYTLAQNISKKIYLKNLRFNVSAQNLFTWTKYTGLDPEVSVRNSVLTPGLDYSAYPQTRTFVFGISATLNN</sequence>
<feature type="domain" description="Secretin/TonB short N-terminal" evidence="13">
    <location>
        <begin position="40"/>
        <end position="91"/>
    </location>
</feature>
<dbReference type="Pfam" id="PF07715">
    <property type="entry name" value="Plug"/>
    <property type="match status" value="1"/>
</dbReference>
<organism evidence="15 16">
    <name type="scientific">Pseudopedobacter beijingensis</name>
    <dbReference type="NCBI Taxonomy" id="1207056"/>
    <lineage>
        <taxon>Bacteria</taxon>
        <taxon>Pseudomonadati</taxon>
        <taxon>Bacteroidota</taxon>
        <taxon>Sphingobacteriia</taxon>
        <taxon>Sphingobacteriales</taxon>
        <taxon>Sphingobacteriaceae</taxon>
        <taxon>Pseudopedobacter</taxon>
    </lineage>
</organism>
<accession>A0ABW4I7Z2</accession>
<evidence type="ECO:0000256" key="3">
    <source>
        <dbReference type="ARBA" id="ARBA00022452"/>
    </source>
</evidence>
<evidence type="ECO:0000313" key="16">
    <source>
        <dbReference type="Proteomes" id="UP001597118"/>
    </source>
</evidence>
<dbReference type="Proteomes" id="UP001597118">
    <property type="component" value="Unassembled WGS sequence"/>
</dbReference>
<name>A0ABW4I7Z2_9SPHI</name>
<dbReference type="SUPFAM" id="SSF56935">
    <property type="entry name" value="Porins"/>
    <property type="match status" value="1"/>
</dbReference>
<evidence type="ECO:0000256" key="1">
    <source>
        <dbReference type="ARBA" id="ARBA00004571"/>
    </source>
</evidence>
<dbReference type="InterPro" id="IPR037066">
    <property type="entry name" value="Plug_dom_sf"/>
</dbReference>
<keyword evidence="15" id="KW-0675">Receptor</keyword>
<evidence type="ECO:0000256" key="9">
    <source>
        <dbReference type="ARBA" id="ARBA00023237"/>
    </source>
</evidence>
<dbReference type="Pfam" id="PF00593">
    <property type="entry name" value="TonB_dep_Rec_b-barrel"/>
    <property type="match status" value="1"/>
</dbReference>
<dbReference type="SUPFAM" id="SSF49464">
    <property type="entry name" value="Carboxypeptidase regulatory domain-like"/>
    <property type="match status" value="1"/>
</dbReference>
<comment type="subcellular location">
    <subcellularLocation>
        <location evidence="1 10">Cell outer membrane</location>
        <topology evidence="1 10">Multi-pass membrane protein</topology>
    </subcellularLocation>
</comment>
<dbReference type="InterPro" id="IPR011662">
    <property type="entry name" value="Secretin/TonB_short_N"/>
</dbReference>
<dbReference type="NCBIfam" id="TIGR04057">
    <property type="entry name" value="SusC_RagA_signa"/>
    <property type="match status" value="1"/>
</dbReference>
<dbReference type="InterPro" id="IPR036942">
    <property type="entry name" value="Beta-barrel_TonB_sf"/>
</dbReference>
<evidence type="ECO:0000313" key="15">
    <source>
        <dbReference type="EMBL" id="MFD1628310.1"/>
    </source>
</evidence>
<evidence type="ECO:0000256" key="7">
    <source>
        <dbReference type="ARBA" id="ARBA00023077"/>
    </source>
</evidence>
<dbReference type="Gene3D" id="2.170.130.10">
    <property type="entry name" value="TonB-dependent receptor, plug domain"/>
    <property type="match status" value="1"/>
</dbReference>
<dbReference type="Pfam" id="PF13715">
    <property type="entry name" value="CarbopepD_reg_2"/>
    <property type="match status" value="1"/>
</dbReference>
<dbReference type="EMBL" id="JBHUDG010000001">
    <property type="protein sequence ID" value="MFD1628310.1"/>
    <property type="molecule type" value="Genomic_DNA"/>
</dbReference>
<dbReference type="InterPro" id="IPR000531">
    <property type="entry name" value="Beta-barrel_TonB"/>
</dbReference>
<dbReference type="InterPro" id="IPR023996">
    <property type="entry name" value="TonB-dep_OMP_SusC/RagA"/>
</dbReference>
<keyword evidence="2 10" id="KW-0813">Transport</keyword>
<evidence type="ECO:0000256" key="10">
    <source>
        <dbReference type="PROSITE-ProRule" id="PRU01360"/>
    </source>
</evidence>
<dbReference type="InterPro" id="IPR008969">
    <property type="entry name" value="CarboxyPept-like_regulatory"/>
</dbReference>
<dbReference type="Pfam" id="PF07660">
    <property type="entry name" value="STN"/>
    <property type="match status" value="1"/>
</dbReference>
<feature type="domain" description="TonB-dependent receptor-like beta-barrel" evidence="12">
    <location>
        <begin position="466"/>
        <end position="1078"/>
    </location>
</feature>
<dbReference type="InterPro" id="IPR012910">
    <property type="entry name" value="Plug_dom"/>
</dbReference>
<evidence type="ECO:0000259" key="13">
    <source>
        <dbReference type="Pfam" id="PF07660"/>
    </source>
</evidence>
<keyword evidence="7 11" id="KW-0798">TonB box</keyword>
<evidence type="ECO:0000256" key="11">
    <source>
        <dbReference type="RuleBase" id="RU003357"/>
    </source>
</evidence>
<dbReference type="Gene3D" id="2.40.170.20">
    <property type="entry name" value="TonB-dependent receptor, beta-barrel domain"/>
    <property type="match status" value="1"/>
</dbReference>
<proteinExistence type="inferred from homology"/>
<feature type="domain" description="TonB-dependent receptor plug" evidence="14">
    <location>
        <begin position="194"/>
        <end position="301"/>
    </location>
</feature>
<gene>
    <name evidence="15" type="ORF">ACFSAH_00395</name>
</gene>
<dbReference type="InterPro" id="IPR023997">
    <property type="entry name" value="TonB-dep_OMP_SusC/RagA_CS"/>
</dbReference>
<keyword evidence="6" id="KW-0408">Iron</keyword>